<protein>
    <submittedName>
        <fullName evidence="1">Uncharacterized protein</fullName>
    </submittedName>
</protein>
<dbReference type="SUPFAM" id="SSF56300">
    <property type="entry name" value="Metallo-dependent phosphatases"/>
    <property type="match status" value="1"/>
</dbReference>
<dbReference type="PROSITE" id="PS51257">
    <property type="entry name" value="PROKAR_LIPOPROTEIN"/>
    <property type="match status" value="1"/>
</dbReference>
<dbReference type="InterPro" id="IPR032093">
    <property type="entry name" value="PhoD_N"/>
</dbReference>
<dbReference type="PANTHER" id="PTHR43606:SF2">
    <property type="entry name" value="ALKALINE PHOSPHATASE FAMILY PROTEIN (AFU_ORTHOLOGUE AFUA_5G03860)"/>
    <property type="match status" value="1"/>
</dbReference>
<evidence type="ECO:0000313" key="1">
    <source>
        <dbReference type="EMBL" id="ARN23305.1"/>
    </source>
</evidence>
<dbReference type="EMBL" id="CP015118">
    <property type="protein sequence ID" value="ARN23305.1"/>
    <property type="molecule type" value="Genomic_DNA"/>
</dbReference>
<dbReference type="RefSeq" id="WP_085753623.1">
    <property type="nucleotide sequence ID" value="NZ_BSPR01000017.1"/>
</dbReference>
<dbReference type="InterPro" id="IPR029052">
    <property type="entry name" value="Metallo-depent_PP-like"/>
</dbReference>
<dbReference type="Pfam" id="PF16655">
    <property type="entry name" value="PhoD_N"/>
    <property type="match status" value="1"/>
</dbReference>
<dbReference type="Gene3D" id="3.60.21.70">
    <property type="entry name" value="PhoD-like phosphatase"/>
    <property type="match status" value="1"/>
</dbReference>
<dbReference type="AlphaFoldDB" id="A0A1W6LGB4"/>
<gene>
    <name evidence="1" type="ORF">A4W93_27250</name>
</gene>
<dbReference type="STRING" id="946333.A4W93_27250"/>
<dbReference type="PANTHER" id="PTHR43606">
    <property type="entry name" value="PHOSPHATASE, PUTATIVE (AFU_ORTHOLOGUE AFUA_6G08710)-RELATED"/>
    <property type="match status" value="1"/>
</dbReference>
<keyword evidence="2" id="KW-1185">Reference proteome</keyword>
<dbReference type="Gene3D" id="2.60.40.380">
    <property type="entry name" value="Purple acid phosphatase-like, N-terminal"/>
    <property type="match status" value="1"/>
</dbReference>
<dbReference type="InterPro" id="IPR038607">
    <property type="entry name" value="PhoD-like_sf"/>
</dbReference>
<dbReference type="InterPro" id="IPR052900">
    <property type="entry name" value="Phospholipid_Metab_Enz"/>
</dbReference>
<organism evidence="1 2">
    <name type="scientific">Piscinibacter gummiphilus</name>
    <dbReference type="NCBI Taxonomy" id="946333"/>
    <lineage>
        <taxon>Bacteria</taxon>
        <taxon>Pseudomonadati</taxon>
        <taxon>Pseudomonadota</taxon>
        <taxon>Betaproteobacteria</taxon>
        <taxon>Burkholderiales</taxon>
        <taxon>Sphaerotilaceae</taxon>
        <taxon>Piscinibacter</taxon>
    </lineage>
</organism>
<dbReference type="OrthoDB" id="327733at2"/>
<name>A0A1W6LGB4_9BURK</name>
<dbReference type="PROSITE" id="PS51318">
    <property type="entry name" value="TAT"/>
    <property type="match status" value="1"/>
</dbReference>
<dbReference type="Pfam" id="PF09423">
    <property type="entry name" value="PhoD"/>
    <property type="match status" value="1"/>
</dbReference>
<reference evidence="1 2" key="1">
    <citation type="submission" date="2016-04" db="EMBL/GenBank/DDBJ databases">
        <title>Complete genome sequence of natural rubber-degrading, novel Gram-negative bacterium, Rhizobacter gummiphilus strain NS21.</title>
        <authorList>
            <person name="Tabata M."/>
            <person name="Kasai D."/>
            <person name="Fukuda M."/>
        </authorList>
    </citation>
    <scope>NUCLEOTIDE SEQUENCE [LARGE SCALE GENOMIC DNA]</scope>
    <source>
        <strain evidence="1 2">NS21</strain>
    </source>
</reference>
<dbReference type="CDD" id="cd07389">
    <property type="entry name" value="MPP_PhoD"/>
    <property type="match status" value="1"/>
</dbReference>
<evidence type="ECO:0000313" key="2">
    <source>
        <dbReference type="Proteomes" id="UP000193427"/>
    </source>
</evidence>
<sequence>MTADLNRRHLLAAALAAGAAPSLVACANLGSPEPCFTLGVASGTPRPDSIVLWTRLSPEAHPARVVEVRWELATDESFRHVVRSGVDHAEADWGHSVHVQVGGLEPARWYWYRFTALGQVSPVGRTRTAPAAGSLDPVAFAIASCQRWDHGHYAAWRHLADESPDLVLFLGDYIYEYAPVPGGVRLHQGLTDTRTLAQYRARYAQYKGDPDLQRAHASAPWIVTWDDHEVQNDYAADQGPFFAPAFLERRARAYQAWWEHMPLPPSTRPTGPGLQVFDRCDWGALARFHVLDNRQYRDPQACPPPGRGGGNTVDVARCPDLARPERTYLGATQERWLGEGLARGGVRWNFIAQQTLVAPFTWRPDGNRVWTDGWSGYPGARARLLGQLARPGVENPVVLGGDTHTHYVCDLHQRGDPTAPVIATEFCGTSISSRGRSQAQLDAALPWNPHVHYGRRDERGYVAFRLAPGRLDARLRALSDGADPAATVRTAATFHVESGRAGAQRG</sequence>
<dbReference type="KEGG" id="rgu:A4W93_27250"/>
<dbReference type="InterPro" id="IPR018946">
    <property type="entry name" value="PhoD-like_MPP"/>
</dbReference>
<dbReference type="InterPro" id="IPR006311">
    <property type="entry name" value="TAT_signal"/>
</dbReference>
<accession>A0A1W6LGB4</accession>
<proteinExistence type="predicted"/>
<dbReference type="Proteomes" id="UP000193427">
    <property type="component" value="Chromosome"/>
</dbReference>